<organism evidence="1 2">
    <name type="scientific">Shewanella gaetbuli</name>
    <dbReference type="NCBI Taxonomy" id="220752"/>
    <lineage>
        <taxon>Bacteria</taxon>
        <taxon>Pseudomonadati</taxon>
        <taxon>Pseudomonadota</taxon>
        <taxon>Gammaproteobacteria</taxon>
        <taxon>Alteromonadales</taxon>
        <taxon>Shewanellaceae</taxon>
        <taxon>Shewanella</taxon>
    </lineage>
</organism>
<name>A0A9X1ZL36_9GAMM</name>
<comment type="caution">
    <text evidence="1">The sequence shown here is derived from an EMBL/GenBank/DDBJ whole genome shotgun (WGS) entry which is preliminary data.</text>
</comment>
<reference evidence="1" key="1">
    <citation type="submission" date="2022-01" db="EMBL/GenBank/DDBJ databases">
        <title>Whole genome-based taxonomy of the Shewanellaceae.</title>
        <authorList>
            <person name="Martin-Rodriguez A.J."/>
        </authorList>
    </citation>
    <scope>NUCLEOTIDE SEQUENCE</scope>
    <source>
        <strain evidence="1">DSM 16422</strain>
    </source>
</reference>
<keyword evidence="2" id="KW-1185">Reference proteome</keyword>
<sequence length="279" mass="30855">MTIIPLKDRKSRIDDISKMILPEMAPEQLRLLGVSVKDIAEGNLHDAFANNAAGIEVIKLIHHRSNAIKHNQNDLYAIRSRPEALSQLNLVINNCDIFMKLGQKLLSELPPNTPMSESIYELIDKLVTTSVQIGYSAGSNDTCALLDRYTNSGHKATISTPKNAGDAKAKISLQVGVLVADMAKYVYQHKDLKSAPKTLLAEAIQTRLLSFTMQGNNKNIPALQQYANRCPAYSSINNWIKPVAKPKNSNKLPKPSLDKVINELTVAFKDQAIKRTLSQ</sequence>
<proteinExistence type="predicted"/>
<dbReference type="AlphaFoldDB" id="A0A9X1ZL36"/>
<dbReference type="RefSeq" id="WP_248996380.1">
    <property type="nucleotide sequence ID" value="NZ_JAKIKP010000011.1"/>
</dbReference>
<dbReference type="EMBL" id="JAKIKP010000011">
    <property type="protein sequence ID" value="MCL1143708.1"/>
    <property type="molecule type" value="Genomic_DNA"/>
</dbReference>
<protein>
    <submittedName>
        <fullName evidence="1">Uncharacterized protein</fullName>
    </submittedName>
</protein>
<accession>A0A9X1ZL36</accession>
<evidence type="ECO:0000313" key="1">
    <source>
        <dbReference type="EMBL" id="MCL1143708.1"/>
    </source>
</evidence>
<gene>
    <name evidence="1" type="ORF">L2672_13580</name>
</gene>
<evidence type="ECO:0000313" key="2">
    <source>
        <dbReference type="Proteomes" id="UP001139333"/>
    </source>
</evidence>
<dbReference type="Proteomes" id="UP001139333">
    <property type="component" value="Unassembled WGS sequence"/>
</dbReference>